<evidence type="ECO:0000259" key="1">
    <source>
        <dbReference type="PROSITE" id="PS51186"/>
    </source>
</evidence>
<dbReference type="OrthoDB" id="9797456at2"/>
<evidence type="ECO:0000313" key="3">
    <source>
        <dbReference type="Proteomes" id="UP000181951"/>
    </source>
</evidence>
<accession>A0A1H8J117</accession>
<dbReference type="CDD" id="cd04301">
    <property type="entry name" value="NAT_SF"/>
    <property type="match status" value="1"/>
</dbReference>
<dbReference type="SUPFAM" id="SSF55729">
    <property type="entry name" value="Acyl-CoA N-acyltransferases (Nat)"/>
    <property type="match status" value="1"/>
</dbReference>
<dbReference type="STRING" id="310780.SAMN05216267_100960"/>
<reference evidence="2 3" key="1">
    <citation type="submission" date="2016-10" db="EMBL/GenBank/DDBJ databases">
        <authorList>
            <person name="de Groot N.N."/>
        </authorList>
    </citation>
    <scope>NUCLEOTIDE SEQUENCE [LARGE SCALE GENOMIC DNA]</scope>
    <source>
        <strain evidence="2 3">CGMCC 4.2026</strain>
    </source>
</reference>
<dbReference type="GO" id="GO:0016747">
    <property type="term" value="F:acyltransferase activity, transferring groups other than amino-acyl groups"/>
    <property type="evidence" value="ECO:0007669"/>
    <property type="project" value="InterPro"/>
</dbReference>
<evidence type="ECO:0000313" key="2">
    <source>
        <dbReference type="EMBL" id="SEN73668.1"/>
    </source>
</evidence>
<dbReference type="EMBL" id="FODD01000009">
    <property type="protein sequence ID" value="SEN73668.1"/>
    <property type="molecule type" value="Genomic_DNA"/>
</dbReference>
<name>A0A1H8J117_9ACTN</name>
<proteinExistence type="predicted"/>
<dbReference type="InterPro" id="IPR013653">
    <property type="entry name" value="GCN5-like_dom"/>
</dbReference>
<sequence length="244" mass="25769">MPTSATPQDRLPAPHVLDNPVWAALAGPQRHFAEITGRAARFHTDVAPFVAVADPGDPGSWVDMGRLVGPGNIFPLTGGGALPDGWAARRPLPGVQMVGTPALRGETDAAAELLGPADVPEMLELVARTQPGPFLARTIELGAYWGVRDGGRLVAMAGERLRPPGWTEISAVCTDPEHRGRGLAGRLVRQVAVGIRARGDVPFLHAATVNSGAIRLYESLGFTARRSTDFHSLRVPVPARDGLA</sequence>
<dbReference type="Gene3D" id="3.40.630.30">
    <property type="match status" value="1"/>
</dbReference>
<dbReference type="PROSITE" id="PS51186">
    <property type="entry name" value="GNAT"/>
    <property type="match status" value="1"/>
</dbReference>
<dbReference type="InterPro" id="IPR016181">
    <property type="entry name" value="Acyl_CoA_acyltransferase"/>
</dbReference>
<dbReference type="RefSeq" id="WP_069461973.1">
    <property type="nucleotide sequence ID" value="NZ_FODD01000009.1"/>
</dbReference>
<dbReference type="InterPro" id="IPR000182">
    <property type="entry name" value="GNAT_dom"/>
</dbReference>
<protein>
    <submittedName>
        <fullName evidence="2">FR47-like protein</fullName>
    </submittedName>
</protein>
<gene>
    <name evidence="2" type="ORF">SAMN05216267_100960</name>
</gene>
<organism evidence="2 3">
    <name type="scientific">Actinacidiphila rubida</name>
    <dbReference type="NCBI Taxonomy" id="310780"/>
    <lineage>
        <taxon>Bacteria</taxon>
        <taxon>Bacillati</taxon>
        <taxon>Actinomycetota</taxon>
        <taxon>Actinomycetes</taxon>
        <taxon>Kitasatosporales</taxon>
        <taxon>Streptomycetaceae</taxon>
        <taxon>Actinacidiphila</taxon>
    </lineage>
</organism>
<keyword evidence="3" id="KW-1185">Reference proteome</keyword>
<dbReference type="AlphaFoldDB" id="A0A1H8J117"/>
<feature type="domain" description="N-acetyltransferase" evidence="1">
    <location>
        <begin position="109"/>
        <end position="238"/>
    </location>
</feature>
<dbReference type="Proteomes" id="UP000181951">
    <property type="component" value="Unassembled WGS sequence"/>
</dbReference>
<dbReference type="Pfam" id="PF08445">
    <property type="entry name" value="FR47"/>
    <property type="match status" value="1"/>
</dbReference>